<evidence type="ECO:0000256" key="1">
    <source>
        <dbReference type="ARBA" id="ARBA00001974"/>
    </source>
</evidence>
<feature type="domain" description="FAD dependent oxidoreductase" evidence="7">
    <location>
        <begin position="481"/>
        <end position="651"/>
    </location>
</feature>
<evidence type="ECO:0000259" key="7">
    <source>
        <dbReference type="Pfam" id="PF01266"/>
    </source>
</evidence>
<evidence type="ECO:0000256" key="4">
    <source>
        <dbReference type="ARBA" id="ARBA00022630"/>
    </source>
</evidence>
<comment type="similarity">
    <text evidence="2">Belongs to the FAD-dependent glycerol-3-phosphate dehydrogenase family.</text>
</comment>
<dbReference type="Gene3D" id="3.50.50.60">
    <property type="entry name" value="FAD/NAD(P)-binding domain"/>
    <property type="match status" value="1"/>
</dbReference>
<accession>D8T1G4</accession>
<dbReference type="Proteomes" id="UP000001514">
    <property type="component" value="Unassembled WGS sequence"/>
</dbReference>
<dbReference type="GO" id="GO:0001907">
    <property type="term" value="P:symbiont-mediated killing of host cell"/>
    <property type="evidence" value="ECO:0007669"/>
    <property type="project" value="InterPro"/>
</dbReference>
<dbReference type="Gramene" id="EFJ09495">
    <property type="protein sequence ID" value="EFJ09495"/>
    <property type="gene ID" value="SELMODRAFT_428022"/>
</dbReference>
<dbReference type="SUPFAM" id="SSF56849">
    <property type="entry name" value="delta-Endotoxin (insectocide), N-terminal domain"/>
    <property type="match status" value="1"/>
</dbReference>
<dbReference type="PANTHER" id="PTHR11985:SF15">
    <property type="entry name" value="GLYCEROL-3-PHOSPHATE DEHYDROGENASE, MITOCHONDRIAL"/>
    <property type="match status" value="1"/>
</dbReference>
<dbReference type="GO" id="GO:0004368">
    <property type="term" value="F:glycerol-3-phosphate dehydrogenase (quinone) activity"/>
    <property type="evidence" value="ECO:0000318"/>
    <property type="project" value="GO_Central"/>
</dbReference>
<keyword evidence="10" id="KW-1185">Reference proteome</keyword>
<protein>
    <recommendedName>
        <fullName evidence="3">glycerol-3-phosphate dehydrogenase</fullName>
        <ecNumber evidence="3">1.1.5.3</ecNumber>
    </recommendedName>
</protein>
<proteinExistence type="inferred from homology"/>
<organism evidence="10">
    <name type="scientific">Selaginella moellendorffii</name>
    <name type="common">Spikemoss</name>
    <dbReference type="NCBI Taxonomy" id="88036"/>
    <lineage>
        <taxon>Eukaryota</taxon>
        <taxon>Viridiplantae</taxon>
        <taxon>Streptophyta</taxon>
        <taxon>Embryophyta</taxon>
        <taxon>Tracheophyta</taxon>
        <taxon>Lycopodiopsida</taxon>
        <taxon>Selaginellales</taxon>
        <taxon>Selaginellaceae</taxon>
        <taxon>Selaginella</taxon>
    </lineage>
</organism>
<dbReference type="InterPro" id="IPR036188">
    <property type="entry name" value="FAD/NAD-bd_sf"/>
</dbReference>
<dbReference type="KEGG" id="smo:SELMODRAFT_428022"/>
<name>D8T1G4_SELML</name>
<dbReference type="AlphaFoldDB" id="D8T1G4"/>
<dbReference type="Gene3D" id="3.30.9.10">
    <property type="entry name" value="D-Amino Acid Oxidase, subunit A, domain 2"/>
    <property type="match status" value="1"/>
</dbReference>
<dbReference type="Gene3D" id="1.20.190.10">
    <property type="entry name" value="Pesticidal crystal protein, N-terminal domain"/>
    <property type="match status" value="1"/>
</dbReference>
<keyword evidence="4" id="KW-0285">Flavoprotein</keyword>
<evidence type="ECO:0000256" key="2">
    <source>
        <dbReference type="ARBA" id="ARBA00007330"/>
    </source>
</evidence>
<dbReference type="EC" id="1.1.5.3" evidence="3"/>
<keyword evidence="6" id="KW-0560">Oxidoreductase</keyword>
<dbReference type="STRING" id="88036.D8T1G4"/>
<evidence type="ECO:0000256" key="3">
    <source>
        <dbReference type="ARBA" id="ARBA00013029"/>
    </source>
</evidence>
<evidence type="ECO:0000256" key="5">
    <source>
        <dbReference type="ARBA" id="ARBA00022827"/>
    </source>
</evidence>
<dbReference type="InParanoid" id="D8T1G4"/>
<dbReference type="eggNOG" id="KOG0042">
    <property type="taxonomic scope" value="Eukaryota"/>
</dbReference>
<dbReference type="GO" id="GO:0090729">
    <property type="term" value="F:toxin activity"/>
    <property type="evidence" value="ECO:0007669"/>
    <property type="project" value="InterPro"/>
</dbReference>
<evidence type="ECO:0000259" key="8">
    <source>
        <dbReference type="Pfam" id="PF03945"/>
    </source>
</evidence>
<evidence type="ECO:0000313" key="10">
    <source>
        <dbReference type="Proteomes" id="UP000001514"/>
    </source>
</evidence>
<dbReference type="Pfam" id="PF01266">
    <property type="entry name" value="DAO"/>
    <property type="match status" value="1"/>
</dbReference>
<dbReference type="HOGENOM" id="CLU_371067_0_0_1"/>
<sequence length="750" mass="83670">MDVEQALLDGFEKGISLGLKMIPKVGSFAQAIFGQLWSIALAPRTAQQKQAAMDSLFEAVEKMIEQALAKNIADQARAANATISQLGQDYYVSVAAFQANNSVGTRNIVVRFEQCKAQLLQMLNLFSQPSYMKHTLLSYGSALTLYTTLLREMIQSAKVCGYTASEVAAFQRDINDRIRFSLNQVMFDALSKLVREGGEFKYPGMANVAKGLFEISAGLMNFHTEWHNGAACLIANNHQEYPDCDFVDTKAHYQLNFRRRPGDGWNYYEMPQVFVSGRPALHIYTKPEQEIHVARFAFEEDNVEMKFRAYYMVDHDDFDSWQVLVTVGSGFKPVELQFNLNKRQSPIVSFPWVKMYYPGNPPTTQFDKFRTNMRVYYDEYSSFKPLKSRLTKGLNDRALVSYSKAQPVLAKERGNEDGSCALDSAATIGCAAPARQALLISWCEISREGSTHWTHWTSERSSSRMLHTSVESFEFFPVSSVAKTAGDGKTLKGTVVCYDGQMDDARVNVSLACTAALAGAAVLNHAEATAIIKDGSTGQVVGARVRDNLSGMEFDVHAKVVMNAGGPFVDELRRFADKESKPMIAPSSGVHVVLPDYYSPESMGLIVPKTKDGRVEEEIQFILDAISDYVCVKVRRSDVMSAWGGIRPIRPRMETRQASPEITKHRSCCPSLQKRLSHLIHSLRESVLLGARQLGAAALLETPSNADKEDTGRVESCLVLLQFLASMQVERLSLYIDSVLYNLRHNHDLV</sequence>
<dbReference type="InterPro" id="IPR036716">
    <property type="entry name" value="Pest_crys_N_sf"/>
</dbReference>
<dbReference type="PANTHER" id="PTHR11985">
    <property type="entry name" value="GLYCEROL-3-PHOSPHATE DEHYDROGENASE"/>
    <property type="match status" value="1"/>
</dbReference>
<dbReference type="GO" id="GO:0006072">
    <property type="term" value="P:glycerol-3-phosphate metabolic process"/>
    <property type="evidence" value="ECO:0000318"/>
    <property type="project" value="GO_Central"/>
</dbReference>
<dbReference type="SUPFAM" id="SSF51905">
    <property type="entry name" value="FAD/NAD(P)-binding domain"/>
    <property type="match status" value="1"/>
</dbReference>
<comment type="cofactor">
    <cofactor evidence="1">
        <name>FAD</name>
        <dbReference type="ChEBI" id="CHEBI:57692"/>
    </cofactor>
</comment>
<dbReference type="Pfam" id="PF03945">
    <property type="entry name" value="Endotoxin_N"/>
    <property type="match status" value="1"/>
</dbReference>
<dbReference type="InterPro" id="IPR005639">
    <property type="entry name" value="Pest_crys_dom_I"/>
</dbReference>
<evidence type="ECO:0000313" key="9">
    <source>
        <dbReference type="EMBL" id="EFJ09495.1"/>
    </source>
</evidence>
<feature type="domain" description="Pesticidal crystal protein" evidence="8">
    <location>
        <begin position="16"/>
        <end position="178"/>
    </location>
</feature>
<keyword evidence="5" id="KW-0274">FAD</keyword>
<evidence type="ECO:0000256" key="6">
    <source>
        <dbReference type="ARBA" id="ARBA00023002"/>
    </source>
</evidence>
<dbReference type="EMBL" id="GL377662">
    <property type="protein sequence ID" value="EFJ09495.1"/>
    <property type="molecule type" value="Genomic_DNA"/>
</dbReference>
<gene>
    <name evidence="9" type="ORF">SELMODRAFT_428022</name>
</gene>
<reference evidence="9 10" key="1">
    <citation type="journal article" date="2011" name="Science">
        <title>The Selaginella genome identifies genetic changes associated with the evolution of vascular plants.</title>
        <authorList>
            <person name="Banks J.A."/>
            <person name="Nishiyama T."/>
            <person name="Hasebe M."/>
            <person name="Bowman J.L."/>
            <person name="Gribskov M."/>
            <person name="dePamphilis C."/>
            <person name="Albert V.A."/>
            <person name="Aono N."/>
            <person name="Aoyama T."/>
            <person name="Ambrose B.A."/>
            <person name="Ashton N.W."/>
            <person name="Axtell M.J."/>
            <person name="Barker E."/>
            <person name="Barker M.S."/>
            <person name="Bennetzen J.L."/>
            <person name="Bonawitz N.D."/>
            <person name="Chapple C."/>
            <person name="Cheng C."/>
            <person name="Correa L.G."/>
            <person name="Dacre M."/>
            <person name="DeBarry J."/>
            <person name="Dreyer I."/>
            <person name="Elias M."/>
            <person name="Engstrom E.M."/>
            <person name="Estelle M."/>
            <person name="Feng L."/>
            <person name="Finet C."/>
            <person name="Floyd S.K."/>
            <person name="Frommer W.B."/>
            <person name="Fujita T."/>
            <person name="Gramzow L."/>
            <person name="Gutensohn M."/>
            <person name="Harholt J."/>
            <person name="Hattori M."/>
            <person name="Heyl A."/>
            <person name="Hirai T."/>
            <person name="Hiwatashi Y."/>
            <person name="Ishikawa M."/>
            <person name="Iwata M."/>
            <person name="Karol K.G."/>
            <person name="Koehler B."/>
            <person name="Kolukisaoglu U."/>
            <person name="Kubo M."/>
            <person name="Kurata T."/>
            <person name="Lalonde S."/>
            <person name="Li K."/>
            <person name="Li Y."/>
            <person name="Litt A."/>
            <person name="Lyons E."/>
            <person name="Manning G."/>
            <person name="Maruyama T."/>
            <person name="Michael T.P."/>
            <person name="Mikami K."/>
            <person name="Miyazaki S."/>
            <person name="Morinaga S."/>
            <person name="Murata T."/>
            <person name="Mueller-Roeber B."/>
            <person name="Nelson D.R."/>
            <person name="Obara M."/>
            <person name="Oguri Y."/>
            <person name="Olmstead R.G."/>
            <person name="Onodera N."/>
            <person name="Petersen B.L."/>
            <person name="Pils B."/>
            <person name="Prigge M."/>
            <person name="Rensing S.A."/>
            <person name="Riano-Pachon D.M."/>
            <person name="Roberts A.W."/>
            <person name="Sato Y."/>
            <person name="Scheller H.V."/>
            <person name="Schulz B."/>
            <person name="Schulz C."/>
            <person name="Shakirov E.V."/>
            <person name="Shibagaki N."/>
            <person name="Shinohara N."/>
            <person name="Shippen D.E."/>
            <person name="Soerensen I."/>
            <person name="Sotooka R."/>
            <person name="Sugimoto N."/>
            <person name="Sugita M."/>
            <person name="Sumikawa N."/>
            <person name="Tanurdzic M."/>
            <person name="Theissen G."/>
            <person name="Ulvskov P."/>
            <person name="Wakazuki S."/>
            <person name="Weng J.K."/>
            <person name="Willats W.W."/>
            <person name="Wipf D."/>
            <person name="Wolf P.G."/>
            <person name="Yang L."/>
            <person name="Zimmer A.D."/>
            <person name="Zhu Q."/>
            <person name="Mitros T."/>
            <person name="Hellsten U."/>
            <person name="Loque D."/>
            <person name="Otillar R."/>
            <person name="Salamov A."/>
            <person name="Schmutz J."/>
            <person name="Shapiro H."/>
            <person name="Lindquist E."/>
            <person name="Lucas S."/>
            <person name="Rokhsar D."/>
            <person name="Grigoriev I.V."/>
        </authorList>
    </citation>
    <scope>NUCLEOTIDE SEQUENCE [LARGE SCALE GENOMIC DNA]</scope>
</reference>
<dbReference type="GO" id="GO:0005739">
    <property type="term" value="C:mitochondrion"/>
    <property type="evidence" value="ECO:0000318"/>
    <property type="project" value="GO_Central"/>
</dbReference>
<dbReference type="InterPro" id="IPR000447">
    <property type="entry name" value="G3P_DH_FAD-dep"/>
</dbReference>
<dbReference type="GO" id="GO:0006127">
    <property type="term" value="P:glycerol-3-phosphate shuttle"/>
    <property type="evidence" value="ECO:0000318"/>
    <property type="project" value="GO_Central"/>
</dbReference>
<dbReference type="InterPro" id="IPR006076">
    <property type="entry name" value="FAD-dep_OxRdtase"/>
</dbReference>